<keyword evidence="4" id="KW-1185">Reference proteome</keyword>
<dbReference type="OrthoDB" id="9801813at2"/>
<accession>A0A090Z8B9</accession>
<gene>
    <name evidence="3" type="ORF">DJ90_4153</name>
</gene>
<dbReference type="InterPro" id="IPR051396">
    <property type="entry name" value="Bact_Antivir_Def_Nuclease"/>
</dbReference>
<reference evidence="3 4" key="1">
    <citation type="submission" date="2014-04" db="EMBL/GenBank/DDBJ databases">
        <authorList>
            <person name="Bishop-Lilly K.A."/>
            <person name="Broomall S.M."/>
            <person name="Chain P.S."/>
            <person name="Chertkov O."/>
            <person name="Coyne S.R."/>
            <person name="Daligault H.E."/>
            <person name="Davenport K.W."/>
            <person name="Erkkila T."/>
            <person name="Frey K.G."/>
            <person name="Gibbons H.S."/>
            <person name="Gu W."/>
            <person name="Jaissle J."/>
            <person name="Johnson S.L."/>
            <person name="Koroleva G.I."/>
            <person name="Ladner J.T."/>
            <person name="Lo C.-C."/>
            <person name="Minogue T.D."/>
            <person name="Munk C."/>
            <person name="Palacios G.F."/>
            <person name="Redden C.L."/>
            <person name="Rosenzweig C.N."/>
            <person name="Scholz M.B."/>
            <person name="Teshima H."/>
            <person name="Xu Y."/>
        </authorList>
    </citation>
    <scope>NUCLEOTIDE SEQUENCE [LARGE SCALE GENOMIC DNA]</scope>
    <source>
        <strain evidence="3 4">8244</strain>
    </source>
</reference>
<name>A0A090Z8B9_PAEMA</name>
<feature type="domain" description="Endonuclease GajA/Old nuclease/RecF-like AAA" evidence="1">
    <location>
        <begin position="1"/>
        <end position="399"/>
    </location>
</feature>
<feature type="domain" description="OLD protein-like TOPRIM" evidence="2">
    <location>
        <begin position="467"/>
        <end position="535"/>
    </location>
</feature>
<dbReference type="GeneID" id="77009545"/>
<dbReference type="Pfam" id="PF13175">
    <property type="entry name" value="AAA_15"/>
    <property type="match status" value="1"/>
</dbReference>
<proteinExistence type="predicted"/>
<dbReference type="Gene3D" id="3.40.50.300">
    <property type="entry name" value="P-loop containing nucleotide triphosphate hydrolases"/>
    <property type="match status" value="1"/>
</dbReference>
<evidence type="ECO:0000259" key="2">
    <source>
        <dbReference type="Pfam" id="PF20469"/>
    </source>
</evidence>
<dbReference type="InterPro" id="IPR041685">
    <property type="entry name" value="AAA_GajA/Old/RecF-like"/>
</dbReference>
<protein>
    <submittedName>
        <fullName evidence="3">AAA ATPase domain protein</fullName>
    </submittedName>
</protein>
<dbReference type="RefSeq" id="WP_036626153.1">
    <property type="nucleotide sequence ID" value="NZ_BOSD01000023.1"/>
</dbReference>
<comment type="caution">
    <text evidence="3">The sequence shown here is derived from an EMBL/GenBank/DDBJ whole genome shotgun (WGS) entry which is preliminary data.</text>
</comment>
<dbReference type="PATRIC" id="fig|44252.3.peg.4130"/>
<dbReference type="Proteomes" id="UP000029278">
    <property type="component" value="Unassembled WGS sequence"/>
</dbReference>
<dbReference type="Pfam" id="PF20469">
    <property type="entry name" value="OLD-like_TOPRIM"/>
    <property type="match status" value="1"/>
</dbReference>
<dbReference type="SUPFAM" id="SSF52540">
    <property type="entry name" value="P-loop containing nucleoside triphosphate hydrolases"/>
    <property type="match status" value="1"/>
</dbReference>
<evidence type="ECO:0000313" key="4">
    <source>
        <dbReference type="Proteomes" id="UP000029278"/>
    </source>
</evidence>
<dbReference type="EMBL" id="JMQA01000037">
    <property type="protein sequence ID" value="KFN06475.1"/>
    <property type="molecule type" value="Genomic_DNA"/>
</dbReference>
<sequence length="636" mass="72655">MQLYKLKIEGYRRHTDSEVLFSDATFLIGENNVGKSSILSALNLLLNDVKRISDEEFFSYMDGDIMRRGADRVVLTAEFRKVPEEAKQWIGFKGRVLKYIDDDGKNELRVIYRKTFAPGSDCIVELRQQIKTIKTQFSECTTINQYIEAGLDLASIETKISKIDHDKKLTKPERAIIEEVDELYDYNEDAEEWFRNPGGIPANVLSKLPKFLLIPAQDKTEELSGNSGTLVSTLVELFNDVRDSSENYKQAQQFLNKLAEELDPANTQSEFGQMMTELNLVMKDVFPNTGLKAVTSLSDADKVIKPQFTISMFSNITTSVNLQGTGIIRSAVFALLRYRNLRNNRKTTGQEQRPLIIGFEEPEIYLHPNAAKQMRDTIYDLAGTDKNQIVCTTHSPYMIDLSKKPLQVLNCLSRTDDEFVIDGRKIKVEKLWCNAFNTSEEFSKLQGNDKTYVKMLLKLDDHISRVFFSKHVLLVEGDTEDIVLRETISRLPEIVRKDIESNWQIVKARGKATIIALVKYLRAMGINPVVIHDKDEGNERAEVFNAPILEAVGDENRRIMLTNCIEDVLGYSAPSNEKPYKAFNYITTNWTSEWESVSPMWKLIINDIFKESFNLDREHQEIDNVKVAASQSDVNV</sequence>
<dbReference type="HOGENOM" id="CLU_017618_2_1_9"/>
<dbReference type="STRING" id="44252.DJ90_4153"/>
<evidence type="ECO:0000259" key="1">
    <source>
        <dbReference type="Pfam" id="PF13175"/>
    </source>
</evidence>
<dbReference type="InterPro" id="IPR034139">
    <property type="entry name" value="TOPRIM_OLD"/>
</dbReference>
<dbReference type="PANTHER" id="PTHR43581:SF4">
    <property type="entry name" value="ATP_GTP PHOSPHATASE"/>
    <property type="match status" value="1"/>
</dbReference>
<dbReference type="InterPro" id="IPR027417">
    <property type="entry name" value="P-loop_NTPase"/>
</dbReference>
<dbReference type="AlphaFoldDB" id="A0A090Z8B9"/>
<evidence type="ECO:0000313" key="3">
    <source>
        <dbReference type="EMBL" id="KFN06475.1"/>
    </source>
</evidence>
<organism evidence="3 4">
    <name type="scientific">Paenibacillus macerans</name>
    <name type="common">Bacillus macerans</name>
    <dbReference type="NCBI Taxonomy" id="44252"/>
    <lineage>
        <taxon>Bacteria</taxon>
        <taxon>Bacillati</taxon>
        <taxon>Bacillota</taxon>
        <taxon>Bacilli</taxon>
        <taxon>Bacillales</taxon>
        <taxon>Paenibacillaceae</taxon>
        <taxon>Paenibacillus</taxon>
    </lineage>
</organism>
<dbReference type="PANTHER" id="PTHR43581">
    <property type="entry name" value="ATP/GTP PHOSPHATASE"/>
    <property type="match status" value="1"/>
</dbReference>